<reference evidence="2" key="1">
    <citation type="journal article" date="2019" name="Int. J. Syst. Evol. Microbiol.">
        <title>The Global Catalogue of Microorganisms (GCM) 10K type strain sequencing project: providing services to taxonomists for standard genome sequencing and annotation.</title>
        <authorList>
            <consortium name="The Broad Institute Genomics Platform"/>
            <consortium name="The Broad Institute Genome Sequencing Center for Infectious Disease"/>
            <person name="Wu L."/>
            <person name="Ma J."/>
        </authorList>
    </citation>
    <scope>NUCLEOTIDE SEQUENCE [LARGE SCALE GENOMIC DNA]</scope>
    <source>
        <strain evidence="2">JCM 6307</strain>
    </source>
</reference>
<evidence type="ECO:0000313" key="1">
    <source>
        <dbReference type="EMBL" id="GAA2502929.1"/>
    </source>
</evidence>
<dbReference type="RefSeq" id="WP_344385009.1">
    <property type="nucleotide sequence ID" value="NZ_BAAATA010000032.1"/>
</dbReference>
<sequence>MAENIETPREDEAEVEAHSASVLDMQGTGSVAGDAVADGNCISLLSVVESAK</sequence>
<keyword evidence="2" id="KW-1185">Reference proteome</keyword>
<gene>
    <name evidence="1" type="ORF">GCM10010406_44380</name>
</gene>
<dbReference type="Proteomes" id="UP001501358">
    <property type="component" value="Unassembled WGS sequence"/>
</dbReference>
<organism evidence="1 2">
    <name type="scientific">Streptomyces thermolineatus</name>
    <dbReference type="NCBI Taxonomy" id="44033"/>
    <lineage>
        <taxon>Bacteria</taxon>
        <taxon>Bacillati</taxon>
        <taxon>Actinomycetota</taxon>
        <taxon>Actinomycetes</taxon>
        <taxon>Kitasatosporales</taxon>
        <taxon>Streptomycetaceae</taxon>
        <taxon>Streptomyces</taxon>
    </lineage>
</organism>
<protein>
    <submittedName>
        <fullName evidence="1">Uncharacterized protein</fullName>
    </submittedName>
</protein>
<name>A0ABP5ZRI9_9ACTN</name>
<comment type="caution">
    <text evidence="1">The sequence shown here is derived from an EMBL/GenBank/DDBJ whole genome shotgun (WGS) entry which is preliminary data.</text>
</comment>
<proteinExistence type="predicted"/>
<accession>A0ABP5ZRI9</accession>
<dbReference type="EMBL" id="BAAATA010000032">
    <property type="protein sequence ID" value="GAA2502929.1"/>
    <property type="molecule type" value="Genomic_DNA"/>
</dbReference>
<evidence type="ECO:0000313" key="2">
    <source>
        <dbReference type="Proteomes" id="UP001501358"/>
    </source>
</evidence>